<dbReference type="GO" id="GO:0006396">
    <property type="term" value="P:RNA processing"/>
    <property type="evidence" value="ECO:0007669"/>
    <property type="project" value="InterPro"/>
</dbReference>
<dbReference type="PANTHER" id="PTHR12323:SF0">
    <property type="entry name" value="CALCIUM HOMEOSTASIS ENDOPLASMIC RETICULUM PROTEIN"/>
    <property type="match status" value="1"/>
</dbReference>
<dbReference type="GO" id="GO:0003723">
    <property type="term" value="F:RNA binding"/>
    <property type="evidence" value="ECO:0007669"/>
    <property type="project" value="InterPro"/>
</dbReference>
<feature type="compositionally biased region" description="Basic residues" evidence="2">
    <location>
        <begin position="753"/>
        <end position="785"/>
    </location>
</feature>
<dbReference type="Pfam" id="PF25127">
    <property type="entry name" value="DUF7819"/>
    <property type="match status" value="1"/>
</dbReference>
<feature type="coiled-coil region" evidence="1">
    <location>
        <begin position="225"/>
        <end position="252"/>
    </location>
</feature>
<sequence length="882" mass="101312">MDIPKPPEDLELRNIIDKLAQFVARNGPDFEQMTKNKQLGNPKFMFLFGGEYHAYYRFRVVTEQQQVFQQQQQQSKMPLPPLPILGGGGGPMGNNFFPSHPSLPPPPPLPFPSVSQAPPTQFSNNQFVPQQQSPLPHHHHHHPHQLPHPHPLAHHHQLGPHLPPPSSLHPPFLPEESFHHNHHHQFQQMPPKTVPNWQPPSPATNPIIQSPIADIESQNRIDSQIQQINDHLKESEKNLNAQKQVIMGVEMERRINEIITKQLDDELKRMCEDFNINLNEFDKILQPIIESCRKESIANGKIWIFNHCSTSDQYDAVAKHLLKRLTRTDSEFEGKLHLMYLINDIFNHCMRKNDDKLKMAIINIIVPAFTTVLMEANDERKQKMNKLLKIWEQNQYIDQTLLDQLKTPEQSLDAYKISLREKYSEQIDMINQEQMNKYKQIEKQHSDFVVHCQNQIQQLQSQKQTLQANMSPLRPSFPSGQINELSPLGPRVPHPHRPVLPMISTPNGTQPPPPPLQPPSSIPFVGPSSVVNNFVQANPSPMPPFPAPFPNQPNFYPTNNVQMYPPLPPYASAMLPSTQMLPDIPSSEHAEPAPYFERPAGLMTTVIKLEDFDYNPIDPKEIKLPALEPPSERLLQALEAFYSPPTHEHPRNAEGWEKLGLYEFFKAKSQARKEYEINVLGQEPTQKDGDDDDDDDDQPFINDSDTSNMAANNNNDEQQKSFREKSPSPPKKSYKEFTEEKSKNRSRSPSDKHRSKKRSRSRSRSPSKSKNHRRESSPKHSRFSKSKSPEYSKFNDSHKKDSDKSTKKMTWSNNTGFTIKESKPKVISSPVIQQSEQYRGFGDTTSSSSSQNTSGKMFDPFESFRRNKGQAYIQRIRDARRD</sequence>
<dbReference type="KEGG" id="dpte:113799350"/>
<dbReference type="AlphaFoldDB" id="A0A6P6YLU5"/>
<dbReference type="InterPro" id="IPR008942">
    <property type="entry name" value="ENTH_VHS"/>
</dbReference>
<dbReference type="SUPFAM" id="SSF109905">
    <property type="entry name" value="Surp module (SWAP domain)"/>
    <property type="match status" value="1"/>
</dbReference>
<dbReference type="Gene3D" id="1.10.10.790">
    <property type="entry name" value="Surp module"/>
    <property type="match status" value="1"/>
</dbReference>
<dbReference type="GO" id="GO:0006874">
    <property type="term" value="P:intracellular calcium ion homeostasis"/>
    <property type="evidence" value="ECO:0007669"/>
    <property type="project" value="TreeGrafter"/>
</dbReference>
<feature type="compositionally biased region" description="Basic and acidic residues" evidence="2">
    <location>
        <begin position="733"/>
        <end position="752"/>
    </location>
</feature>
<proteinExistence type="predicted"/>
<accession>A0A6P6YLU5</accession>
<keyword evidence="5" id="KW-1185">Reference proteome</keyword>
<evidence type="ECO:0000259" key="4">
    <source>
        <dbReference type="PROSITE" id="PS51391"/>
    </source>
</evidence>
<dbReference type="PANTHER" id="PTHR12323">
    <property type="entry name" value="SR-RELATED CTD ASSOCIATED FACTOR 6"/>
    <property type="match status" value="1"/>
</dbReference>
<dbReference type="OrthoDB" id="21470at2759"/>
<evidence type="ECO:0000313" key="6">
    <source>
        <dbReference type="RefSeq" id="XP_027205766.1"/>
    </source>
</evidence>
<protein>
    <submittedName>
        <fullName evidence="6">Calcium homeostasis endoplasmic reticulum protein-like isoform X1</fullName>
    </submittedName>
</protein>
<feature type="compositionally biased region" description="Basic residues" evidence="2">
    <location>
        <begin position="136"/>
        <end position="158"/>
    </location>
</feature>
<feature type="region of interest" description="Disordered" evidence="2">
    <location>
        <begin position="677"/>
        <end position="882"/>
    </location>
</feature>
<dbReference type="Pfam" id="PF04818">
    <property type="entry name" value="CID"/>
    <property type="match status" value="1"/>
</dbReference>
<dbReference type="InterPro" id="IPR056721">
    <property type="entry name" value="DUF7819"/>
</dbReference>
<dbReference type="SMART" id="SM00582">
    <property type="entry name" value="RPR"/>
    <property type="match status" value="1"/>
</dbReference>
<keyword evidence="1" id="KW-0175">Coiled coil</keyword>
<dbReference type="GO" id="GO:0048471">
    <property type="term" value="C:perinuclear region of cytoplasm"/>
    <property type="evidence" value="ECO:0007669"/>
    <property type="project" value="TreeGrafter"/>
</dbReference>
<dbReference type="PROSITE" id="PS50128">
    <property type="entry name" value="SURP"/>
    <property type="match status" value="1"/>
</dbReference>
<dbReference type="InParanoid" id="A0A6P6YLU5"/>
<feature type="domain" description="SURP motif" evidence="3">
    <location>
        <begin position="15"/>
        <end position="59"/>
    </location>
</feature>
<dbReference type="InterPro" id="IPR000061">
    <property type="entry name" value="Surp"/>
</dbReference>
<dbReference type="SUPFAM" id="SSF48464">
    <property type="entry name" value="ENTH/VHS domain"/>
    <property type="match status" value="1"/>
</dbReference>
<feature type="compositionally biased region" description="Polar residues" evidence="2">
    <location>
        <begin position="701"/>
        <end position="716"/>
    </location>
</feature>
<feature type="region of interest" description="Disordered" evidence="2">
    <location>
        <begin position="89"/>
        <end position="208"/>
    </location>
</feature>
<dbReference type="PROSITE" id="PS51391">
    <property type="entry name" value="CID"/>
    <property type="match status" value="1"/>
</dbReference>
<reference evidence="6" key="1">
    <citation type="submission" date="2025-08" db="UniProtKB">
        <authorList>
            <consortium name="RefSeq"/>
        </authorList>
    </citation>
    <scope>IDENTIFICATION</scope>
    <source>
        <strain evidence="6">Airmid</strain>
    </source>
</reference>
<feature type="compositionally biased region" description="Low complexity" evidence="2">
    <location>
        <begin position="844"/>
        <end position="854"/>
    </location>
</feature>
<dbReference type="Gene3D" id="1.25.40.90">
    <property type="match status" value="1"/>
</dbReference>
<dbReference type="Pfam" id="PF01805">
    <property type="entry name" value="Surp"/>
    <property type="match status" value="1"/>
</dbReference>
<evidence type="ECO:0000256" key="1">
    <source>
        <dbReference type="SAM" id="Coils"/>
    </source>
</evidence>
<dbReference type="RefSeq" id="XP_027205766.1">
    <property type="nucleotide sequence ID" value="XM_027349965.1"/>
</dbReference>
<feature type="domain" description="CID" evidence="4">
    <location>
        <begin position="273"/>
        <end position="413"/>
    </location>
</feature>
<evidence type="ECO:0000256" key="2">
    <source>
        <dbReference type="SAM" id="MobiDB-lite"/>
    </source>
</evidence>
<dbReference type="OMA" id="QNTHHDI"/>
<dbReference type="FunCoup" id="A0A6P6YLU5">
    <property type="interactions" value="1172"/>
</dbReference>
<dbReference type="Proteomes" id="UP000515146">
    <property type="component" value="Unplaced"/>
</dbReference>
<name>A0A6P6YLU5_DERPT</name>
<evidence type="ECO:0000313" key="5">
    <source>
        <dbReference type="Proteomes" id="UP000515146"/>
    </source>
</evidence>
<organism evidence="5 6">
    <name type="scientific">Dermatophagoides pteronyssinus</name>
    <name type="common">European house dust mite</name>
    <dbReference type="NCBI Taxonomy" id="6956"/>
    <lineage>
        <taxon>Eukaryota</taxon>
        <taxon>Metazoa</taxon>
        <taxon>Ecdysozoa</taxon>
        <taxon>Arthropoda</taxon>
        <taxon>Chelicerata</taxon>
        <taxon>Arachnida</taxon>
        <taxon>Acari</taxon>
        <taxon>Acariformes</taxon>
        <taxon>Sarcoptiformes</taxon>
        <taxon>Astigmata</taxon>
        <taxon>Psoroptidia</taxon>
        <taxon>Analgoidea</taxon>
        <taxon>Pyroglyphidae</taxon>
        <taxon>Dermatophagoidinae</taxon>
        <taxon>Dermatophagoides</taxon>
    </lineage>
</organism>
<dbReference type="InterPro" id="IPR006569">
    <property type="entry name" value="CID_dom"/>
</dbReference>
<gene>
    <name evidence="6" type="primary">LOC113799350</name>
</gene>
<evidence type="ECO:0000259" key="3">
    <source>
        <dbReference type="PROSITE" id="PS50128"/>
    </source>
</evidence>
<feature type="compositionally biased region" description="Acidic residues" evidence="2">
    <location>
        <begin position="689"/>
        <end position="698"/>
    </location>
</feature>
<dbReference type="InterPro" id="IPR035967">
    <property type="entry name" value="SWAP/Surp_sf"/>
</dbReference>
<feature type="compositionally biased region" description="Basic and acidic residues" evidence="2">
    <location>
        <begin position="717"/>
        <end position="726"/>
    </location>
</feature>
<feature type="compositionally biased region" description="Pro residues" evidence="2">
    <location>
        <begin position="101"/>
        <end position="111"/>
    </location>
</feature>
<feature type="compositionally biased region" description="Basic and acidic residues" evidence="2">
    <location>
        <begin position="787"/>
        <end position="806"/>
    </location>
</feature>
<dbReference type="SMART" id="SM00648">
    <property type="entry name" value="SWAP"/>
    <property type="match status" value="1"/>
</dbReference>
<feature type="compositionally biased region" description="Pro residues" evidence="2">
    <location>
        <begin position="161"/>
        <end position="173"/>
    </location>
</feature>